<dbReference type="AlphaFoldDB" id="A0AAU9LKI4"/>
<feature type="compositionally biased region" description="Basic and acidic residues" evidence="1">
    <location>
        <begin position="67"/>
        <end position="83"/>
    </location>
</feature>
<reference evidence="2 3" key="1">
    <citation type="submission" date="2022-01" db="EMBL/GenBank/DDBJ databases">
        <authorList>
            <person name="Xiong W."/>
            <person name="Schranz E."/>
        </authorList>
    </citation>
    <scope>NUCLEOTIDE SEQUENCE [LARGE SCALE GENOMIC DNA]</scope>
</reference>
<proteinExistence type="predicted"/>
<protein>
    <submittedName>
        <fullName evidence="2">Uncharacterized protein</fullName>
    </submittedName>
</protein>
<feature type="region of interest" description="Disordered" evidence="1">
    <location>
        <begin position="52"/>
        <end position="177"/>
    </location>
</feature>
<accession>A0AAU9LKI4</accession>
<dbReference type="EMBL" id="CAKMRJ010000001">
    <property type="protein sequence ID" value="CAH1414062.1"/>
    <property type="molecule type" value="Genomic_DNA"/>
</dbReference>
<keyword evidence="3" id="KW-1185">Reference proteome</keyword>
<evidence type="ECO:0000256" key="1">
    <source>
        <dbReference type="SAM" id="MobiDB-lite"/>
    </source>
</evidence>
<organism evidence="2 3">
    <name type="scientific">Lactuca virosa</name>
    <dbReference type="NCBI Taxonomy" id="75947"/>
    <lineage>
        <taxon>Eukaryota</taxon>
        <taxon>Viridiplantae</taxon>
        <taxon>Streptophyta</taxon>
        <taxon>Embryophyta</taxon>
        <taxon>Tracheophyta</taxon>
        <taxon>Spermatophyta</taxon>
        <taxon>Magnoliopsida</taxon>
        <taxon>eudicotyledons</taxon>
        <taxon>Gunneridae</taxon>
        <taxon>Pentapetalae</taxon>
        <taxon>asterids</taxon>
        <taxon>campanulids</taxon>
        <taxon>Asterales</taxon>
        <taxon>Asteraceae</taxon>
        <taxon>Cichorioideae</taxon>
        <taxon>Cichorieae</taxon>
        <taxon>Lactucinae</taxon>
        <taxon>Lactuca</taxon>
    </lineage>
</organism>
<feature type="compositionally biased region" description="Acidic residues" evidence="1">
    <location>
        <begin position="164"/>
        <end position="177"/>
    </location>
</feature>
<comment type="caution">
    <text evidence="2">The sequence shown here is derived from an EMBL/GenBank/DDBJ whole genome shotgun (WGS) entry which is preliminary data.</text>
</comment>
<name>A0AAU9LKI4_9ASTR</name>
<sequence>MYLILFDTVPTQVSPEYRRNGRVNSIVGRSSCAKKLRLVELDDVIEDQGGDHSILDDVVQDQGGENPKLDDVVQDQDGEHANMDDVVQDQGGNHANMDDVVQDQGSDHANFDYDDFNYENFSHDHFDPFDGEHYQLPEDENVENHQSEHEKSTDSDDLGQQSEDQYDELVDDENNVS</sequence>
<evidence type="ECO:0000313" key="2">
    <source>
        <dbReference type="EMBL" id="CAH1414062.1"/>
    </source>
</evidence>
<evidence type="ECO:0000313" key="3">
    <source>
        <dbReference type="Proteomes" id="UP001157418"/>
    </source>
</evidence>
<dbReference type="Proteomes" id="UP001157418">
    <property type="component" value="Unassembled WGS sequence"/>
</dbReference>
<gene>
    <name evidence="2" type="ORF">LVIROSA_LOCUS1997</name>
</gene>
<feature type="compositionally biased region" description="Basic and acidic residues" evidence="1">
    <location>
        <begin position="121"/>
        <end position="154"/>
    </location>
</feature>